<organism evidence="3 4">
    <name type="scientific">Linnemannia hyalina</name>
    <dbReference type="NCBI Taxonomy" id="64524"/>
    <lineage>
        <taxon>Eukaryota</taxon>
        <taxon>Fungi</taxon>
        <taxon>Fungi incertae sedis</taxon>
        <taxon>Mucoromycota</taxon>
        <taxon>Mortierellomycotina</taxon>
        <taxon>Mortierellomycetes</taxon>
        <taxon>Mortierellales</taxon>
        <taxon>Mortierellaceae</taxon>
        <taxon>Linnemannia</taxon>
    </lineage>
</organism>
<gene>
    <name evidence="3" type="ORF">KI688_011123</name>
</gene>
<dbReference type="AlphaFoldDB" id="A0A9P7XXB1"/>
<reference evidence="3" key="1">
    <citation type="submission" date="2021-06" db="EMBL/GenBank/DDBJ databases">
        <title>Genome Sequence of Mortierella hyaline Strain SCG-10, a Cold-Adapted, Nitrate-Reducing Fungus Isolated from Soil in Minnesota, USA.</title>
        <authorList>
            <person name="Aldossari N."/>
        </authorList>
    </citation>
    <scope>NUCLEOTIDE SEQUENCE</scope>
    <source>
        <strain evidence="3">SCG-10</strain>
    </source>
</reference>
<evidence type="ECO:0000256" key="1">
    <source>
        <dbReference type="ARBA" id="ARBA00038101"/>
    </source>
</evidence>
<comment type="similarity">
    <text evidence="1">Belongs to the sel-1 family.</text>
</comment>
<dbReference type="InterPro" id="IPR050767">
    <property type="entry name" value="Sel1_AlgK"/>
</dbReference>
<evidence type="ECO:0008006" key="5">
    <source>
        <dbReference type="Google" id="ProtNLM"/>
    </source>
</evidence>
<dbReference type="Gene3D" id="1.25.40.10">
    <property type="entry name" value="Tetratricopeptide repeat domain"/>
    <property type="match status" value="2"/>
</dbReference>
<evidence type="ECO:0000256" key="2">
    <source>
        <dbReference type="SAM" id="MobiDB-lite"/>
    </source>
</evidence>
<name>A0A9P7XXB1_9FUNG</name>
<protein>
    <recommendedName>
        <fullName evidence="5">HCP-like protein</fullName>
    </recommendedName>
</protein>
<dbReference type="PANTHER" id="PTHR11102:SF160">
    <property type="entry name" value="ERAD-ASSOCIATED E3 UBIQUITIN-PROTEIN LIGASE COMPONENT HRD3"/>
    <property type="match status" value="1"/>
</dbReference>
<sequence length="483" mass="52745">MLYADGVAPQETQLVQAVRSVNKDQAPSSIAPTQPEDIFYVDCHTDPQTQKPVVLWDDILQAFDNAVQIRDKARVVPFLKGDDFRNLEPRRIAALPSTVLDVVVNGPSVDTKVASSLPGSMQEEVKEMWSDKDVVASQSTTTPSTSTVRRSSVYDLENIAMENYNHIDRPPSPQCATSDFSARRNPVWGLENAAMDSYSHIDNPAFAPPLQGPQAMADDQSPIDKNLPALPHSNHDAKPPLRAPHSTTTDVPIEKDLAQLSISASLGDTSAQVALGNLYTDGEGVLQDYQSAIDWYLKSAIKEIQLASAAADQGHANAQTNIGLMYGEGDGVPQDFAKAMEWFRMASDQGYAGAQFIIGVTYYVGQGVPQDFAKAMEWFRMAADQGHAGAQFIIGVMFKVGKGIPKDYAKAMEWFHMAADQGHAGAQFNIGIMYTKSLGVTKSDSEARRWFQKAADRGHPKAERWLKELSTSGSDKQIVAKPI</sequence>
<evidence type="ECO:0000313" key="4">
    <source>
        <dbReference type="Proteomes" id="UP000707451"/>
    </source>
</evidence>
<dbReference type="Pfam" id="PF08238">
    <property type="entry name" value="Sel1"/>
    <property type="match status" value="5"/>
</dbReference>
<dbReference type="PANTHER" id="PTHR11102">
    <property type="entry name" value="SEL-1-LIKE PROTEIN"/>
    <property type="match status" value="1"/>
</dbReference>
<dbReference type="SUPFAM" id="SSF81901">
    <property type="entry name" value="HCP-like"/>
    <property type="match status" value="1"/>
</dbReference>
<dbReference type="InterPro" id="IPR011990">
    <property type="entry name" value="TPR-like_helical_dom_sf"/>
</dbReference>
<dbReference type="Proteomes" id="UP000707451">
    <property type="component" value="Unassembled WGS sequence"/>
</dbReference>
<dbReference type="OrthoDB" id="2384430at2759"/>
<evidence type="ECO:0000313" key="3">
    <source>
        <dbReference type="EMBL" id="KAG9068837.1"/>
    </source>
</evidence>
<comment type="caution">
    <text evidence="3">The sequence shown here is derived from an EMBL/GenBank/DDBJ whole genome shotgun (WGS) entry which is preliminary data.</text>
</comment>
<feature type="region of interest" description="Disordered" evidence="2">
    <location>
        <begin position="211"/>
        <end position="248"/>
    </location>
</feature>
<proteinExistence type="inferred from homology"/>
<dbReference type="InterPro" id="IPR006597">
    <property type="entry name" value="Sel1-like"/>
</dbReference>
<accession>A0A9P7XXB1</accession>
<keyword evidence="4" id="KW-1185">Reference proteome</keyword>
<dbReference type="SMART" id="SM00671">
    <property type="entry name" value="SEL1"/>
    <property type="match status" value="5"/>
</dbReference>
<dbReference type="EMBL" id="JAHRHY010000006">
    <property type="protein sequence ID" value="KAG9068837.1"/>
    <property type="molecule type" value="Genomic_DNA"/>
</dbReference>